<dbReference type="PANTHER" id="PTHR43255">
    <property type="entry name" value="IRON-SULFUR-BINDING OXIDOREDUCTASE FADF-RELATED-RELATED"/>
    <property type="match status" value="1"/>
</dbReference>
<dbReference type="Pfam" id="PF02754">
    <property type="entry name" value="CCG"/>
    <property type="match status" value="1"/>
</dbReference>
<dbReference type="EMBL" id="QEKV01000004">
    <property type="protein sequence ID" value="PVY94505.1"/>
    <property type="molecule type" value="Genomic_DNA"/>
</dbReference>
<evidence type="ECO:0000259" key="6">
    <source>
        <dbReference type="Pfam" id="PF02754"/>
    </source>
</evidence>
<evidence type="ECO:0000256" key="5">
    <source>
        <dbReference type="ARBA" id="ARBA00023014"/>
    </source>
</evidence>
<dbReference type="Proteomes" id="UP000245793">
    <property type="component" value="Unassembled WGS sequence"/>
</dbReference>
<proteinExistence type="predicted"/>
<dbReference type="RefSeq" id="WP_245893729.1">
    <property type="nucleotide sequence ID" value="NZ_JBKYKF010000110.1"/>
</dbReference>
<gene>
    <name evidence="7" type="ORF">C7381_1046</name>
</gene>
<dbReference type="GO" id="GO:0005886">
    <property type="term" value="C:plasma membrane"/>
    <property type="evidence" value="ECO:0007669"/>
    <property type="project" value="TreeGrafter"/>
</dbReference>
<comment type="caution">
    <text evidence="7">The sequence shown here is derived from an EMBL/GenBank/DDBJ whole genome shotgun (WGS) entry which is preliminary data.</text>
</comment>
<dbReference type="InterPro" id="IPR051460">
    <property type="entry name" value="HdrC_iron-sulfur_subunit"/>
</dbReference>
<evidence type="ECO:0000256" key="4">
    <source>
        <dbReference type="ARBA" id="ARBA00023004"/>
    </source>
</evidence>
<evidence type="ECO:0000256" key="3">
    <source>
        <dbReference type="ARBA" id="ARBA00023002"/>
    </source>
</evidence>
<dbReference type="GO" id="GO:0051539">
    <property type="term" value="F:4 iron, 4 sulfur cluster binding"/>
    <property type="evidence" value="ECO:0007669"/>
    <property type="project" value="UniProtKB-KW"/>
</dbReference>
<keyword evidence="1" id="KW-0004">4Fe-4S</keyword>
<dbReference type="GO" id="GO:0046872">
    <property type="term" value="F:metal ion binding"/>
    <property type="evidence" value="ECO:0007669"/>
    <property type="project" value="UniProtKB-KW"/>
</dbReference>
<dbReference type="GO" id="GO:0016491">
    <property type="term" value="F:oxidoreductase activity"/>
    <property type="evidence" value="ECO:0007669"/>
    <property type="project" value="UniProtKB-KW"/>
</dbReference>
<evidence type="ECO:0000256" key="2">
    <source>
        <dbReference type="ARBA" id="ARBA00022723"/>
    </source>
</evidence>
<reference evidence="7 8" key="1">
    <citation type="submission" date="2018-04" db="EMBL/GenBank/DDBJ databases">
        <title>Genomic Encyclopedia of Type Strains, Phase IV (KMG-IV): sequencing the most valuable type-strain genomes for metagenomic binning, comparative biology and taxonomic classification.</title>
        <authorList>
            <person name="Goeker M."/>
        </authorList>
    </citation>
    <scope>NUCLEOTIDE SEQUENCE [LARGE SCALE GENOMIC DNA]</scope>
    <source>
        <strain evidence="7 8">DSM 20705</strain>
    </source>
</reference>
<evidence type="ECO:0000313" key="8">
    <source>
        <dbReference type="Proteomes" id="UP000245793"/>
    </source>
</evidence>
<dbReference type="AlphaFoldDB" id="A0A2U1E3N1"/>
<dbReference type="PANTHER" id="PTHR43255:SF1">
    <property type="entry name" value="IRON-SULFUR-BINDING OXIDOREDUCTASE FADF-RELATED"/>
    <property type="match status" value="1"/>
</dbReference>
<keyword evidence="8" id="KW-1185">Reference proteome</keyword>
<feature type="domain" description="Cysteine-rich" evidence="6">
    <location>
        <begin position="238"/>
        <end position="282"/>
    </location>
</feature>
<dbReference type="InterPro" id="IPR017900">
    <property type="entry name" value="4Fe4S_Fe_S_CS"/>
</dbReference>
<keyword evidence="2" id="KW-0479">Metal-binding</keyword>
<keyword evidence="5" id="KW-0411">Iron-sulfur</keyword>
<organism evidence="7 8">
    <name type="scientific">Ezakiella coagulans</name>
    <dbReference type="NCBI Taxonomy" id="46507"/>
    <lineage>
        <taxon>Bacteria</taxon>
        <taxon>Bacillati</taxon>
        <taxon>Bacillota</taxon>
        <taxon>Tissierellia</taxon>
        <taxon>Ezakiella</taxon>
    </lineage>
</organism>
<dbReference type="SUPFAM" id="SSF46548">
    <property type="entry name" value="alpha-helical ferredoxin"/>
    <property type="match status" value="1"/>
</dbReference>
<evidence type="ECO:0000313" key="7">
    <source>
        <dbReference type="EMBL" id="PVY94505.1"/>
    </source>
</evidence>
<keyword evidence="3" id="KW-0560">Oxidoreductase</keyword>
<accession>A0A2U1E3N1</accession>
<sequence>MGFEKFVDENMIEKTKKECIHCNICKKNCDFLTKYDMNLFEFIEKPELRYSCFLCDKCRAVCPKDLSGAQIATELRKKSPKGTFRTEFMKNNYKLRNNSKKKSTDLLYLGCNFPGFLPKTSEKIIEICREIGMDYSIDCCKKPVYESGGKANISQVEKLCHDKGVERLVCCCPNCYHFLKSRLDIEVIDIYKFLKEKGIGKKLDVVPDVFFPCSDRYNHEIFESVKYFIDDYRDTFTDVNCCGLGGGAGSKEPDLLEKTKEKMNAHNAESVYTYCSSCAGIFKNRYELKNVKNFLTEILELKEEPSSSYGKNVLRFKFKNLRK</sequence>
<dbReference type="PROSITE" id="PS00198">
    <property type="entry name" value="4FE4S_FER_1"/>
    <property type="match status" value="1"/>
</dbReference>
<dbReference type="InterPro" id="IPR004017">
    <property type="entry name" value="Cys_rich_dom"/>
</dbReference>
<evidence type="ECO:0000256" key="1">
    <source>
        <dbReference type="ARBA" id="ARBA00022485"/>
    </source>
</evidence>
<protein>
    <submittedName>
        <fullName evidence="7">Fe-S oxidoreductase</fullName>
    </submittedName>
</protein>
<name>A0A2U1E3N1_9FIRM</name>
<keyword evidence="4" id="KW-0408">Iron</keyword>